<accession>A0A1H4FV03</accession>
<gene>
    <name evidence="1" type="ORF">SAMN05444370_12910</name>
</gene>
<evidence type="ECO:0000313" key="2">
    <source>
        <dbReference type="Proteomes" id="UP000198703"/>
    </source>
</evidence>
<proteinExistence type="predicted"/>
<dbReference type="AlphaFoldDB" id="A0A1H4FV03"/>
<sequence>MKEICDVIAGDPQAGDLISGTGGARKLRHRRAGIGKSGGYRTIHYWGGDDVPVFLLAIYGKSQKDNLSKEERNTLKKILPLLADAYRESVRNAIRGA</sequence>
<dbReference type="STRING" id="89524.SAMN05444370_12910"/>
<keyword evidence="2" id="KW-1185">Reference proteome</keyword>
<evidence type="ECO:0000313" key="1">
    <source>
        <dbReference type="EMBL" id="SEB00971.1"/>
    </source>
</evidence>
<dbReference type="EMBL" id="FNQM01000029">
    <property type="protein sequence ID" value="SEB00971.1"/>
    <property type="molecule type" value="Genomic_DNA"/>
</dbReference>
<dbReference type="PIRSF" id="PIRSF039032">
    <property type="entry name" value="HigB-2"/>
    <property type="match status" value="1"/>
</dbReference>
<dbReference type="Pfam" id="PF06296">
    <property type="entry name" value="RelE"/>
    <property type="match status" value="1"/>
</dbReference>
<protein>
    <submittedName>
        <fullName evidence="1">RelE toxin of RelE / RelB toxin-antitoxin system</fullName>
    </submittedName>
</protein>
<name>A0A1H4FV03_9RHOB</name>
<dbReference type="Proteomes" id="UP000198703">
    <property type="component" value="Unassembled WGS sequence"/>
</dbReference>
<reference evidence="1 2" key="1">
    <citation type="submission" date="2016-10" db="EMBL/GenBank/DDBJ databases">
        <authorList>
            <person name="de Groot N.N."/>
        </authorList>
    </citation>
    <scope>NUCLEOTIDE SEQUENCE [LARGE SCALE GENOMIC DNA]</scope>
    <source>
        <strain evidence="1 2">DSM 15345</strain>
    </source>
</reference>
<dbReference type="InterPro" id="IPR009387">
    <property type="entry name" value="HigB-2"/>
</dbReference>
<organism evidence="1 2">
    <name type="scientific">Rubrimonas cliftonensis</name>
    <dbReference type="NCBI Taxonomy" id="89524"/>
    <lineage>
        <taxon>Bacteria</taxon>
        <taxon>Pseudomonadati</taxon>
        <taxon>Pseudomonadota</taxon>
        <taxon>Alphaproteobacteria</taxon>
        <taxon>Rhodobacterales</taxon>
        <taxon>Paracoccaceae</taxon>
        <taxon>Rubrimonas</taxon>
    </lineage>
</organism>